<dbReference type="PANTHER" id="PTHR33121">
    <property type="entry name" value="CYCLIC DI-GMP PHOSPHODIESTERASE PDEF"/>
    <property type="match status" value="1"/>
</dbReference>
<dbReference type="InterPro" id="IPR050706">
    <property type="entry name" value="Cyclic-di-GMP_PDE-like"/>
</dbReference>
<evidence type="ECO:0000313" key="2">
    <source>
        <dbReference type="EMBL" id="MPM31310.1"/>
    </source>
</evidence>
<dbReference type="PANTHER" id="PTHR33121:SF79">
    <property type="entry name" value="CYCLIC DI-GMP PHOSPHODIESTERASE PDED-RELATED"/>
    <property type="match status" value="1"/>
</dbReference>
<organism evidence="2">
    <name type="scientific">bioreactor metagenome</name>
    <dbReference type="NCBI Taxonomy" id="1076179"/>
    <lineage>
        <taxon>unclassified sequences</taxon>
        <taxon>metagenomes</taxon>
        <taxon>ecological metagenomes</taxon>
    </lineage>
</organism>
<evidence type="ECO:0000259" key="1">
    <source>
        <dbReference type="PROSITE" id="PS50883"/>
    </source>
</evidence>
<name>A0A644YS02_9ZZZZ</name>
<dbReference type="SUPFAM" id="SSF141868">
    <property type="entry name" value="EAL domain-like"/>
    <property type="match status" value="1"/>
</dbReference>
<proteinExistence type="predicted"/>
<dbReference type="InterPro" id="IPR035919">
    <property type="entry name" value="EAL_sf"/>
</dbReference>
<comment type="caution">
    <text evidence="2">The sequence shown here is derived from an EMBL/GenBank/DDBJ whole genome shotgun (WGS) entry which is preliminary data.</text>
</comment>
<dbReference type="GO" id="GO:0071111">
    <property type="term" value="F:cyclic-guanylate-specific phosphodiesterase activity"/>
    <property type="evidence" value="ECO:0007669"/>
    <property type="project" value="InterPro"/>
</dbReference>
<protein>
    <submittedName>
        <fullName evidence="2">Putative signaling protein</fullName>
    </submittedName>
</protein>
<accession>A0A644YS02</accession>
<sequence>MAIDDFGTGYSSLFRARELNVNYLKIDRHFIDKLVHLPPEAAITGDIISMGHRLGRLVVAEGVELEEQKRYLERHRCDLMQGYLFSRPVSPEAALELLGETNPAEPQPERGV</sequence>
<dbReference type="Gene3D" id="3.20.20.450">
    <property type="entry name" value="EAL domain"/>
    <property type="match status" value="1"/>
</dbReference>
<dbReference type="EMBL" id="VSSQ01006035">
    <property type="protein sequence ID" value="MPM31310.1"/>
    <property type="molecule type" value="Genomic_DNA"/>
</dbReference>
<feature type="domain" description="EAL" evidence="1">
    <location>
        <begin position="1"/>
        <end position="102"/>
    </location>
</feature>
<reference evidence="2" key="1">
    <citation type="submission" date="2019-08" db="EMBL/GenBank/DDBJ databases">
        <authorList>
            <person name="Kucharzyk K."/>
            <person name="Murdoch R.W."/>
            <person name="Higgins S."/>
            <person name="Loffler F."/>
        </authorList>
    </citation>
    <scope>NUCLEOTIDE SEQUENCE</scope>
</reference>
<dbReference type="InterPro" id="IPR001633">
    <property type="entry name" value="EAL_dom"/>
</dbReference>
<dbReference type="CDD" id="cd01948">
    <property type="entry name" value="EAL"/>
    <property type="match status" value="1"/>
</dbReference>
<dbReference type="AlphaFoldDB" id="A0A644YS02"/>
<dbReference type="Pfam" id="PF00563">
    <property type="entry name" value="EAL"/>
    <property type="match status" value="1"/>
</dbReference>
<gene>
    <name evidence="2" type="ORF">SDC9_77865</name>
</gene>
<dbReference type="SMART" id="SM00052">
    <property type="entry name" value="EAL"/>
    <property type="match status" value="1"/>
</dbReference>
<dbReference type="PROSITE" id="PS50883">
    <property type="entry name" value="EAL"/>
    <property type="match status" value="1"/>
</dbReference>